<reference evidence="1 2" key="1">
    <citation type="submission" date="2020-03" db="EMBL/GenBank/DDBJ databases">
        <title>Soil Listeria distribution.</title>
        <authorList>
            <person name="Liao J."/>
            <person name="Wiedmann M."/>
        </authorList>
    </citation>
    <scope>NUCLEOTIDE SEQUENCE [LARGE SCALE GENOMIC DNA]</scope>
    <source>
        <strain evidence="1 2">FSL L7-1681</strain>
    </source>
</reference>
<proteinExistence type="predicted"/>
<dbReference type="PROSITE" id="PS51257">
    <property type="entry name" value="PROKAR_LIPOPROTEIN"/>
    <property type="match status" value="1"/>
</dbReference>
<dbReference type="EMBL" id="JAARPL010000006">
    <property type="protein sequence ID" value="MBC1372773.1"/>
    <property type="molecule type" value="Genomic_DNA"/>
</dbReference>
<evidence type="ECO:0000313" key="1">
    <source>
        <dbReference type="EMBL" id="MBC1372773.1"/>
    </source>
</evidence>
<dbReference type="AlphaFoldDB" id="A0A841Y570"/>
<evidence type="ECO:0000313" key="2">
    <source>
        <dbReference type="Proteomes" id="UP000591929"/>
    </source>
</evidence>
<sequence length="63" mass="7316">MRKWVAAGLIVLGVVLVVLACVMYVQKTEVVKTGQMMQREMYKQFGSPDAFRLLPMERLQRRD</sequence>
<name>A0A841Y570_9LIST</name>
<dbReference type="Proteomes" id="UP000591929">
    <property type="component" value="Unassembled WGS sequence"/>
</dbReference>
<comment type="caution">
    <text evidence="1">The sequence shown here is derived from an EMBL/GenBank/DDBJ whole genome shotgun (WGS) entry which is preliminary data.</text>
</comment>
<accession>A0A841Y570</accession>
<gene>
    <name evidence="1" type="ORF">HB847_10390</name>
</gene>
<dbReference type="RefSeq" id="WP_185377176.1">
    <property type="nucleotide sequence ID" value="NZ_JAARPL010000006.1"/>
</dbReference>
<organism evidence="1 2">
    <name type="scientific">Listeria booriae</name>
    <dbReference type="NCBI Taxonomy" id="1552123"/>
    <lineage>
        <taxon>Bacteria</taxon>
        <taxon>Bacillati</taxon>
        <taxon>Bacillota</taxon>
        <taxon>Bacilli</taxon>
        <taxon>Bacillales</taxon>
        <taxon>Listeriaceae</taxon>
        <taxon>Listeria</taxon>
    </lineage>
</organism>
<protein>
    <submittedName>
        <fullName evidence="1">Uncharacterized protein</fullName>
    </submittedName>
</protein>